<feature type="region of interest" description="Disordered" evidence="1">
    <location>
        <begin position="1"/>
        <end position="37"/>
    </location>
</feature>
<name>A0A1I0MJ43_9EURY</name>
<dbReference type="Gene3D" id="1.10.10.10">
    <property type="entry name" value="Winged helix-like DNA-binding domain superfamily/Winged helix DNA-binding domain"/>
    <property type="match status" value="1"/>
</dbReference>
<accession>A0A1I0MJ43</accession>
<dbReference type="AlphaFoldDB" id="A0A1I0MJ43"/>
<reference evidence="3 4" key="1">
    <citation type="submission" date="2016-10" db="EMBL/GenBank/DDBJ databases">
        <authorList>
            <person name="de Groot N.N."/>
        </authorList>
    </citation>
    <scope>NUCLEOTIDE SEQUENCE [LARGE SCALE GENOMIC DNA]</scope>
    <source>
        <strain evidence="3 4">CGMCC 1.5337</strain>
    </source>
</reference>
<evidence type="ECO:0000259" key="2">
    <source>
        <dbReference type="Pfam" id="PF24035"/>
    </source>
</evidence>
<keyword evidence="4" id="KW-1185">Reference proteome</keyword>
<evidence type="ECO:0000256" key="1">
    <source>
        <dbReference type="SAM" id="MobiDB-lite"/>
    </source>
</evidence>
<dbReference type="OrthoDB" id="247722at2157"/>
<evidence type="ECO:0000313" key="4">
    <source>
        <dbReference type="Proteomes" id="UP000198518"/>
    </source>
</evidence>
<evidence type="ECO:0000313" key="3">
    <source>
        <dbReference type="EMBL" id="SEV87820.1"/>
    </source>
</evidence>
<dbReference type="EMBL" id="FOJA01000001">
    <property type="protein sequence ID" value="SEV87820.1"/>
    <property type="molecule type" value="Genomic_DNA"/>
</dbReference>
<feature type="domain" description="DUF7344" evidence="2">
    <location>
        <begin position="44"/>
        <end position="121"/>
    </location>
</feature>
<protein>
    <recommendedName>
        <fullName evidence="2">DUF7344 domain-containing protein</fullName>
    </recommendedName>
</protein>
<feature type="compositionally biased region" description="Basic and acidic residues" evidence="1">
    <location>
        <begin position="7"/>
        <end position="16"/>
    </location>
</feature>
<dbReference type="RefSeq" id="WP_143052111.1">
    <property type="nucleotide sequence ID" value="NZ_FOJA01000001.1"/>
</dbReference>
<dbReference type="InterPro" id="IPR036388">
    <property type="entry name" value="WH-like_DNA-bd_sf"/>
</dbReference>
<sequence length="202" mass="21508">MSVSQTKPDESGREPDNQDESGVGTLQHRSATTDDNADDVDRVFDVLANRRRRQILYLLDDAENNAAEVPELASTIAAWEEGIADPVSVTYDDRKSVQAAVYQHHAPKMAAADLVEFDKRACRLELDPDVDVDALLDRTPEPADDGDNRALSAVSVSAVALATTVSHLASPAVVSGPVAVVVLVVCACALAGLAHDAYTNDD</sequence>
<organism evidence="3 4">
    <name type="scientific">Halobacterium jilantaiense</name>
    <dbReference type="NCBI Taxonomy" id="355548"/>
    <lineage>
        <taxon>Archaea</taxon>
        <taxon>Methanobacteriati</taxon>
        <taxon>Methanobacteriota</taxon>
        <taxon>Stenosarchaea group</taxon>
        <taxon>Halobacteria</taxon>
        <taxon>Halobacteriales</taxon>
        <taxon>Halobacteriaceae</taxon>
        <taxon>Halobacterium</taxon>
    </lineage>
</organism>
<gene>
    <name evidence="3" type="ORF">SAMN04487945_0075</name>
</gene>
<dbReference type="Pfam" id="PF24035">
    <property type="entry name" value="DUF7344"/>
    <property type="match status" value="1"/>
</dbReference>
<proteinExistence type="predicted"/>
<dbReference type="Proteomes" id="UP000198518">
    <property type="component" value="Unassembled WGS sequence"/>
</dbReference>
<dbReference type="InterPro" id="IPR055768">
    <property type="entry name" value="DUF7344"/>
</dbReference>